<keyword evidence="2" id="KW-0963">Cytoplasm</keyword>
<keyword evidence="7" id="KW-0206">Cytoskeleton</keyword>
<dbReference type="Gene3D" id="3.40.850.10">
    <property type="entry name" value="Kinesin motor domain"/>
    <property type="match status" value="1"/>
</dbReference>
<evidence type="ECO:0000256" key="9">
    <source>
        <dbReference type="PROSITE-ProRule" id="PRU00283"/>
    </source>
</evidence>
<evidence type="ECO:0000256" key="7">
    <source>
        <dbReference type="ARBA" id="ARBA00023212"/>
    </source>
</evidence>
<dbReference type="Pfam" id="PF00225">
    <property type="entry name" value="Kinesin"/>
    <property type="match status" value="1"/>
</dbReference>
<keyword evidence="3" id="KW-0493">Microtubule</keyword>
<dbReference type="GO" id="GO:0005876">
    <property type="term" value="C:spindle microtubule"/>
    <property type="evidence" value="ECO:0007669"/>
    <property type="project" value="TreeGrafter"/>
</dbReference>
<dbReference type="SMART" id="SM00129">
    <property type="entry name" value="KISc"/>
    <property type="match status" value="1"/>
</dbReference>
<dbReference type="InterPro" id="IPR047149">
    <property type="entry name" value="KIF11-like"/>
</dbReference>
<dbReference type="GO" id="GO:0008017">
    <property type="term" value="F:microtubule binding"/>
    <property type="evidence" value="ECO:0007669"/>
    <property type="project" value="InterPro"/>
</dbReference>
<dbReference type="InterPro" id="IPR027417">
    <property type="entry name" value="P-loop_NTPase"/>
</dbReference>
<keyword evidence="5 9" id="KW-0067">ATP-binding</keyword>
<name>A0A024GEV0_9STRA</name>
<organism evidence="13 14">
    <name type="scientific">Albugo candida</name>
    <dbReference type="NCBI Taxonomy" id="65357"/>
    <lineage>
        <taxon>Eukaryota</taxon>
        <taxon>Sar</taxon>
        <taxon>Stramenopiles</taxon>
        <taxon>Oomycota</taxon>
        <taxon>Peronosporomycetes</taxon>
        <taxon>Albuginales</taxon>
        <taxon>Albuginaceae</taxon>
        <taxon>Albugo</taxon>
    </lineage>
</organism>
<dbReference type="Proteomes" id="UP000053237">
    <property type="component" value="Unassembled WGS sequence"/>
</dbReference>
<proteinExistence type="inferred from homology"/>
<feature type="compositionally biased region" description="Basic and acidic residues" evidence="11">
    <location>
        <begin position="1004"/>
        <end position="1025"/>
    </location>
</feature>
<comment type="similarity">
    <text evidence="8">Belongs to the TRAFAC class myosin-kinesin ATPase superfamily. Kinesin family. KIN-5/BimC subfamily.</text>
</comment>
<feature type="compositionally biased region" description="Polar residues" evidence="11">
    <location>
        <begin position="967"/>
        <end position="988"/>
    </location>
</feature>
<dbReference type="GO" id="GO:0090307">
    <property type="term" value="P:mitotic spindle assembly"/>
    <property type="evidence" value="ECO:0007669"/>
    <property type="project" value="TreeGrafter"/>
</dbReference>
<dbReference type="GO" id="GO:0005524">
    <property type="term" value="F:ATP binding"/>
    <property type="evidence" value="ECO:0007669"/>
    <property type="project" value="UniProtKB-UniRule"/>
</dbReference>
<evidence type="ECO:0000256" key="6">
    <source>
        <dbReference type="ARBA" id="ARBA00023175"/>
    </source>
</evidence>
<dbReference type="InterPro" id="IPR001752">
    <property type="entry name" value="Kinesin_motor_dom"/>
</dbReference>
<feature type="binding site" evidence="9">
    <location>
        <begin position="92"/>
        <end position="99"/>
    </location>
    <ligand>
        <name>ATP</name>
        <dbReference type="ChEBI" id="CHEBI:30616"/>
    </ligand>
</feature>
<dbReference type="OrthoDB" id="3176171at2759"/>
<comment type="subcellular location">
    <subcellularLocation>
        <location evidence="1">Cytoplasm</location>
        <location evidence="1">Cytoskeleton</location>
    </subcellularLocation>
</comment>
<feature type="compositionally biased region" description="Basic residues" evidence="11">
    <location>
        <begin position="1041"/>
        <end position="1056"/>
    </location>
</feature>
<keyword evidence="6 9" id="KW-0505">Motor protein</keyword>
<keyword evidence="14" id="KW-1185">Reference proteome</keyword>
<dbReference type="AlphaFoldDB" id="A0A024GEV0"/>
<evidence type="ECO:0000256" key="1">
    <source>
        <dbReference type="ARBA" id="ARBA00004245"/>
    </source>
</evidence>
<evidence type="ECO:0000256" key="4">
    <source>
        <dbReference type="ARBA" id="ARBA00022741"/>
    </source>
</evidence>
<dbReference type="PRINTS" id="PR00380">
    <property type="entry name" value="KINESINHEAVY"/>
</dbReference>
<accession>A0A024GEV0</accession>
<dbReference type="PANTHER" id="PTHR47970">
    <property type="entry name" value="KINESIN-LIKE PROTEIN KIF11"/>
    <property type="match status" value="1"/>
</dbReference>
<dbReference type="GO" id="GO:0008574">
    <property type="term" value="F:plus-end-directed microtubule motor activity"/>
    <property type="evidence" value="ECO:0007669"/>
    <property type="project" value="TreeGrafter"/>
</dbReference>
<comment type="caution">
    <text evidence="13">The sequence shown here is derived from an EMBL/GenBank/DDBJ whole genome shotgun (WGS) entry which is preliminary data.</text>
</comment>
<keyword evidence="10" id="KW-0175">Coiled coil</keyword>
<dbReference type="GO" id="GO:0072686">
    <property type="term" value="C:mitotic spindle"/>
    <property type="evidence" value="ECO:0007669"/>
    <property type="project" value="TreeGrafter"/>
</dbReference>
<evidence type="ECO:0000256" key="2">
    <source>
        <dbReference type="ARBA" id="ARBA00022490"/>
    </source>
</evidence>
<sequence>MPSDDTEMQQETNVQVAVRCRPLNEREKQHKRTAIVQCKTNTNEVAVLKRKTYSFDHVFGQYSTQKDIFKTSVKGAVDEALAGYNCTVFAYGQTGTGKTYTMLGALEPDHEHAGIIPRCIRYIFDTLQSSQQEYSVKISFLQLYNEECKDLLAADGGKKLRLMDDVRRGGIYCQNLLEVTTTTASHVFQLLEAGVKNRITSETLMNENSSRSHSIFTVRIHSKEHNPAGEDLLKIGQLNLVDLAGSECVGRSGARNARAREAGNINQSLLTLGRVITALVDNHPHIPYRDSKLTRLLQESLGGRAKTTIIATLSPGVESMDETLSTLEYAHRARSIRNKPEVNQKMTKHALLKEYGSEIESLRNALEAARQKDGIYLPPAQYDEMQQRLAGQAAQVLELEDQLDVRSKTCKELEDLIDDQRQQLEQAKNTQRELEGDIEKKMGQISELELLRDALRKDLRMSNKRVHAYEQHEAILLANGKKATELFDERNKAMDQLLHANKRKERVEKLNSELVDGYTDKTLCELSNFDTSLMEQEHTHARMAEEFGSLMKRMELAHADKLVELRKQVEELEFGLNEANKLAQSQHQSARALASENQERNERLSREKLDSTMLALHVIVESVKSHSQTSMEALAAAQKRLMHWTEKSSGRLRTGQQKLQTFVHDEKESLNMLIRDLKSLTEQERGKIADRGNGLSDLIQQHRDETRGQVEAIKEQMLRLVNDLMATQQGHSERQVELIRTHSTEHSKALLQVESEASKGVGNAIQQMEVFTDQSKQSEEEMEAEVQKASALLHESISNETQSMAENSKKQREKLEEIEAHERASVQEREATDTAQLKKWHESFNACESEHNALTATEKKKCEDLNVNLTVLEKEFVQSVASTAKVHANSRSLTCSILSHGRQTAQNQCAEVKSFVQSRTVDEPNGTTPTKRIPVDFPAFEQLEVTGLDNSASESLAAGIPNETRLNDSNLSQEAPMTNKENIDSANTPREIDTESTSSVVSQEKAEREPHKTTKRKSSDTETGKETSLLVAPQKYNKATRSSKARSLLAHRKRARLAVTESSSGRSKAQ</sequence>
<dbReference type="STRING" id="65357.A0A024GEV0"/>
<dbReference type="InParanoid" id="A0A024GEV0"/>
<evidence type="ECO:0000256" key="8">
    <source>
        <dbReference type="ARBA" id="ARBA00034704"/>
    </source>
</evidence>
<evidence type="ECO:0000256" key="5">
    <source>
        <dbReference type="ARBA" id="ARBA00022840"/>
    </source>
</evidence>
<feature type="domain" description="Kinesin motor" evidence="12">
    <location>
        <begin position="13"/>
        <end position="336"/>
    </location>
</feature>
<evidence type="ECO:0000313" key="13">
    <source>
        <dbReference type="EMBL" id="CCI44857.1"/>
    </source>
</evidence>
<dbReference type="PROSITE" id="PS50067">
    <property type="entry name" value="KINESIN_MOTOR_2"/>
    <property type="match status" value="1"/>
</dbReference>
<dbReference type="GO" id="GO:0051231">
    <property type="term" value="P:spindle elongation"/>
    <property type="evidence" value="ECO:0007669"/>
    <property type="project" value="TreeGrafter"/>
</dbReference>
<dbReference type="SUPFAM" id="SSF52540">
    <property type="entry name" value="P-loop containing nucleoside triphosphate hydrolases"/>
    <property type="match status" value="1"/>
</dbReference>
<reference evidence="13 14" key="1">
    <citation type="submission" date="2012-05" db="EMBL/GenBank/DDBJ databases">
        <title>Recombination and specialization in a pathogen metapopulation.</title>
        <authorList>
            <person name="Gardiner A."/>
            <person name="Kemen E."/>
            <person name="Schultz-Larsen T."/>
            <person name="MacLean D."/>
            <person name="Van Oosterhout C."/>
            <person name="Jones J.D.G."/>
        </authorList>
    </citation>
    <scope>NUCLEOTIDE SEQUENCE [LARGE SCALE GENOMIC DNA]</scope>
    <source>
        <strain evidence="13 14">Ac Nc2</strain>
    </source>
</reference>
<dbReference type="FunFam" id="3.40.850.10:FF:000019">
    <property type="entry name" value="Kinesin-like protein KIN-5D"/>
    <property type="match status" value="1"/>
</dbReference>
<keyword evidence="4 9" id="KW-0547">Nucleotide-binding</keyword>
<gene>
    <name evidence="13" type="ORF">BN9_056810</name>
</gene>
<dbReference type="PANTHER" id="PTHR47970:SF12">
    <property type="entry name" value="KINESIN FAMILY MEMBER 11"/>
    <property type="match status" value="1"/>
</dbReference>
<evidence type="ECO:0000313" key="14">
    <source>
        <dbReference type="Proteomes" id="UP000053237"/>
    </source>
</evidence>
<evidence type="ECO:0000259" key="12">
    <source>
        <dbReference type="PROSITE" id="PS50067"/>
    </source>
</evidence>
<evidence type="ECO:0000256" key="11">
    <source>
        <dbReference type="SAM" id="MobiDB-lite"/>
    </source>
</evidence>
<dbReference type="PROSITE" id="PS00411">
    <property type="entry name" value="KINESIN_MOTOR_1"/>
    <property type="match status" value="1"/>
</dbReference>
<dbReference type="InterPro" id="IPR036961">
    <property type="entry name" value="Kinesin_motor_dom_sf"/>
</dbReference>
<dbReference type="InterPro" id="IPR019821">
    <property type="entry name" value="Kinesin_motor_CS"/>
</dbReference>
<protein>
    <recommendedName>
        <fullName evidence="12">Kinesin motor domain-containing protein</fullName>
    </recommendedName>
</protein>
<evidence type="ECO:0000256" key="10">
    <source>
        <dbReference type="SAM" id="Coils"/>
    </source>
</evidence>
<feature type="region of interest" description="Disordered" evidence="11">
    <location>
        <begin position="959"/>
        <end position="1070"/>
    </location>
</feature>
<feature type="compositionally biased region" description="Polar residues" evidence="11">
    <location>
        <begin position="1060"/>
        <end position="1070"/>
    </location>
</feature>
<dbReference type="GO" id="GO:0007018">
    <property type="term" value="P:microtubule-based movement"/>
    <property type="evidence" value="ECO:0007669"/>
    <property type="project" value="InterPro"/>
</dbReference>
<dbReference type="EMBL" id="CAIX01000081">
    <property type="protein sequence ID" value="CCI44857.1"/>
    <property type="molecule type" value="Genomic_DNA"/>
</dbReference>
<feature type="coiled-coil region" evidence="10">
    <location>
        <begin position="352"/>
        <end position="465"/>
    </location>
</feature>
<evidence type="ECO:0000256" key="3">
    <source>
        <dbReference type="ARBA" id="ARBA00022701"/>
    </source>
</evidence>
<feature type="region of interest" description="Disordered" evidence="11">
    <location>
        <begin position="583"/>
        <end position="605"/>
    </location>
</feature>